<evidence type="ECO:0000313" key="3">
    <source>
        <dbReference type="Proteomes" id="UP000721844"/>
    </source>
</evidence>
<reference evidence="2 3" key="1">
    <citation type="journal article" date="2021" name="Microorganisms">
        <title>Acidisoma silvae sp. nov. and Acidisomacellulosilytica sp. nov., Two Acidophilic Bacteria Isolated from Decaying Wood, Hydrolyzing Cellulose and Producing Poly-3-hydroxybutyrate.</title>
        <authorList>
            <person name="Mieszkin S."/>
            <person name="Pouder E."/>
            <person name="Uroz S."/>
            <person name="Simon-Colin C."/>
            <person name="Alain K."/>
        </authorList>
    </citation>
    <scope>NUCLEOTIDE SEQUENCE [LARGE SCALE GENOMIC DNA]</scope>
    <source>
        <strain evidence="2 3">HW T5.17</strain>
    </source>
</reference>
<keyword evidence="3" id="KW-1185">Reference proteome</keyword>
<dbReference type="RefSeq" id="WP_227308059.1">
    <property type="nucleotide sequence ID" value="NZ_JAESVA010000004.1"/>
</dbReference>
<comment type="caution">
    <text evidence="2">The sequence shown here is derived from an EMBL/GenBank/DDBJ whole genome shotgun (WGS) entry which is preliminary data.</text>
</comment>
<organism evidence="2 3">
    <name type="scientific">Acidisoma cellulosilyticum</name>
    <dbReference type="NCBI Taxonomy" id="2802395"/>
    <lineage>
        <taxon>Bacteria</taxon>
        <taxon>Pseudomonadati</taxon>
        <taxon>Pseudomonadota</taxon>
        <taxon>Alphaproteobacteria</taxon>
        <taxon>Acetobacterales</taxon>
        <taxon>Acidocellaceae</taxon>
        <taxon>Acidisoma</taxon>
    </lineage>
</organism>
<protein>
    <submittedName>
        <fullName evidence="2">Uncharacterized protein</fullName>
    </submittedName>
</protein>
<gene>
    <name evidence="2" type="ORF">ACELLULO517_14155</name>
</gene>
<dbReference type="Proteomes" id="UP000721844">
    <property type="component" value="Unassembled WGS sequence"/>
</dbReference>
<dbReference type="AlphaFoldDB" id="A0A964E4X1"/>
<dbReference type="EMBL" id="JAESVA010000004">
    <property type="protein sequence ID" value="MCB8881388.1"/>
    <property type="molecule type" value="Genomic_DNA"/>
</dbReference>
<feature type="region of interest" description="Disordered" evidence="1">
    <location>
        <begin position="202"/>
        <end position="226"/>
    </location>
</feature>
<evidence type="ECO:0000313" key="2">
    <source>
        <dbReference type="EMBL" id="MCB8881388.1"/>
    </source>
</evidence>
<sequence>MGSAMAKEFSKEFMHEPDLAHRLRRLHFFDEHFCGHMDALAARLGLSVTIDRLKLTDAFLRWGEDFNRQRNLASVNRRDFMVFTAGTLLAHLVEAQPVSVQQKSQSSLTEAPDDEVQKIIAFWPEGFLYTTYCISVLQTVIEQDEKQALPVSEIAGDLRNWWSFRENVREDRWNAIGFFDLFVGAEPNWAAPAIAAHRPAMRAKPRPVMDKQGPSALVEKDHKKEH</sequence>
<evidence type="ECO:0000256" key="1">
    <source>
        <dbReference type="SAM" id="MobiDB-lite"/>
    </source>
</evidence>
<accession>A0A964E4X1</accession>
<name>A0A964E4X1_9PROT</name>
<proteinExistence type="predicted"/>